<protein>
    <submittedName>
        <fullName evidence="2">Uncharacterized protein</fullName>
    </submittedName>
</protein>
<comment type="caution">
    <text evidence="2">The sequence shown here is derived from an EMBL/GenBank/DDBJ whole genome shotgun (WGS) entry which is preliminary data.</text>
</comment>
<organism evidence="2 3">
    <name type="scientific">Verticillium nonalfalfae</name>
    <dbReference type="NCBI Taxonomy" id="1051616"/>
    <lineage>
        <taxon>Eukaryota</taxon>
        <taxon>Fungi</taxon>
        <taxon>Dikarya</taxon>
        <taxon>Ascomycota</taxon>
        <taxon>Pezizomycotina</taxon>
        <taxon>Sordariomycetes</taxon>
        <taxon>Hypocreomycetidae</taxon>
        <taxon>Glomerellales</taxon>
        <taxon>Plectosphaerellaceae</taxon>
        <taxon>Verticillium</taxon>
    </lineage>
</organism>
<dbReference type="AlphaFoldDB" id="A0A3M9XZP0"/>
<dbReference type="EMBL" id="RBVV01000191">
    <property type="protein sequence ID" value="RNJ52568.1"/>
    <property type="molecule type" value="Genomic_DNA"/>
</dbReference>
<feature type="compositionally biased region" description="Gly residues" evidence="1">
    <location>
        <begin position="10"/>
        <end position="20"/>
    </location>
</feature>
<reference evidence="2 3" key="1">
    <citation type="submission" date="2018-10" db="EMBL/GenBank/DDBJ databases">
        <title>Genome sequence of Verticillium nonalfalfae VnAa140.</title>
        <authorList>
            <person name="Stajich J.E."/>
            <person name="Kasson M.T."/>
        </authorList>
    </citation>
    <scope>NUCLEOTIDE SEQUENCE [LARGE SCALE GENOMIC DNA]</scope>
    <source>
        <strain evidence="2 3">VnAa140</strain>
    </source>
</reference>
<dbReference type="RefSeq" id="XP_028490726.1">
    <property type="nucleotide sequence ID" value="XM_028637503.1"/>
</dbReference>
<evidence type="ECO:0000313" key="2">
    <source>
        <dbReference type="EMBL" id="RNJ52568.1"/>
    </source>
</evidence>
<feature type="region of interest" description="Disordered" evidence="1">
    <location>
        <begin position="386"/>
        <end position="443"/>
    </location>
</feature>
<dbReference type="GeneID" id="39607000"/>
<evidence type="ECO:0000256" key="1">
    <source>
        <dbReference type="SAM" id="MobiDB-lite"/>
    </source>
</evidence>
<feature type="region of interest" description="Disordered" evidence="1">
    <location>
        <begin position="248"/>
        <end position="319"/>
    </location>
</feature>
<name>A0A3M9XZP0_9PEZI</name>
<keyword evidence="3" id="KW-1185">Reference proteome</keyword>
<feature type="compositionally biased region" description="Low complexity" evidence="1">
    <location>
        <begin position="273"/>
        <end position="284"/>
    </location>
</feature>
<gene>
    <name evidence="2" type="ORF">D7B24_003311</name>
</gene>
<proteinExistence type="predicted"/>
<evidence type="ECO:0000313" key="3">
    <source>
        <dbReference type="Proteomes" id="UP000267145"/>
    </source>
</evidence>
<dbReference type="Proteomes" id="UP000267145">
    <property type="component" value="Unassembled WGS sequence"/>
</dbReference>
<feature type="region of interest" description="Disordered" evidence="1">
    <location>
        <begin position="1"/>
        <end position="26"/>
    </location>
</feature>
<feature type="compositionally biased region" description="Low complexity" evidence="1">
    <location>
        <begin position="298"/>
        <end position="310"/>
    </location>
</feature>
<accession>A0A3M9XZP0</accession>
<sequence length="443" mass="47487">MSNSHEMSGGSLGDARGGPAAGAQDTRATFVSPAPALTSAELEVANKIRCYHDNNFERLEGTGHLVTTRESKSGVIQSVDLVDDDGFSHLPAVTVINGATVTKCLTRDDAAVSVANFFYRNGPCVLIAYKVKQAGEEWHHPLTLQGKHGANLQTAAESDFERLKDHASNLELLEERHAERSRTLKKNHANHVRSLNNQVRYNVQLVNQLKDQLRAANIEPNLEVIPNSPTGDNAGAATIAKRSAVDAATANVRQPAKKQRGNGETFVNPAPSVTPSSMQASSSSALPEAEKAEGLPRSATTASATAQTLKNRLKREKRRVKKREAMAAAASWVSTPTANLAHSTHNEDRELQPRGELTKSIHNPFTSGSGRGQAIRPIPVCETVPDYGPPTTLTADPKSTIPYGSSSQAEKGPGEDTEMEATQTKSFGLPVGPTDEIGYTPKR</sequence>